<dbReference type="GO" id="GO:0016874">
    <property type="term" value="F:ligase activity"/>
    <property type="evidence" value="ECO:0007669"/>
    <property type="project" value="UniProtKB-KW"/>
</dbReference>
<protein>
    <recommendedName>
        <fullName evidence="4">Phenyloxazoline synthase MbtB</fullName>
    </recommendedName>
    <alternativeName>
        <fullName evidence="8">Mycobactin synthetase protein B</fullName>
    </alternativeName>
</protein>
<gene>
    <name evidence="10" type="ORF">SD37_10190</name>
</gene>
<evidence type="ECO:0000256" key="8">
    <source>
        <dbReference type="ARBA" id="ARBA00033440"/>
    </source>
</evidence>
<dbReference type="SUPFAM" id="SSF56801">
    <property type="entry name" value="Acetyl-CoA synthetase-like"/>
    <property type="match status" value="2"/>
</dbReference>
<dbReference type="Proteomes" id="UP000093695">
    <property type="component" value="Chromosome"/>
</dbReference>
<keyword evidence="6" id="KW-0597">Phosphoprotein</keyword>
<dbReference type="InterPro" id="IPR042099">
    <property type="entry name" value="ANL_N_sf"/>
</dbReference>
<evidence type="ECO:0000313" key="10">
    <source>
        <dbReference type="EMBL" id="ANN21686.1"/>
    </source>
</evidence>
<dbReference type="InterPro" id="IPR009081">
    <property type="entry name" value="PP-bd_ACP"/>
</dbReference>
<dbReference type="STRING" id="31958.SD37_10190"/>
<keyword evidence="5" id="KW-0596">Phosphopantetheine</keyword>
<evidence type="ECO:0000256" key="1">
    <source>
        <dbReference type="ARBA" id="ARBA00001957"/>
    </source>
</evidence>
<dbReference type="GO" id="GO:0044550">
    <property type="term" value="P:secondary metabolite biosynthetic process"/>
    <property type="evidence" value="ECO:0007669"/>
    <property type="project" value="TreeGrafter"/>
</dbReference>
<dbReference type="PANTHER" id="PTHR45527">
    <property type="entry name" value="NONRIBOSOMAL PEPTIDE SYNTHETASE"/>
    <property type="match status" value="1"/>
</dbReference>
<dbReference type="InterPro" id="IPR020845">
    <property type="entry name" value="AMP-binding_CS"/>
</dbReference>
<keyword evidence="7" id="KW-0436">Ligase</keyword>
<evidence type="ECO:0000259" key="9">
    <source>
        <dbReference type="PROSITE" id="PS50075"/>
    </source>
</evidence>
<dbReference type="Pfam" id="PF00501">
    <property type="entry name" value="AMP-binding"/>
    <property type="match status" value="2"/>
</dbReference>
<dbReference type="PROSITE" id="PS00455">
    <property type="entry name" value="AMP_BINDING"/>
    <property type="match status" value="2"/>
</dbReference>
<comment type="similarity">
    <text evidence="3">Belongs to the ATP-dependent AMP-binding enzyme family. MbtB subfamily.</text>
</comment>
<organism evidence="10 11">
    <name type="scientific">Amycolatopsis orientalis</name>
    <name type="common">Nocardia orientalis</name>
    <dbReference type="NCBI Taxonomy" id="31958"/>
    <lineage>
        <taxon>Bacteria</taxon>
        <taxon>Bacillati</taxon>
        <taxon>Actinomycetota</taxon>
        <taxon>Actinomycetes</taxon>
        <taxon>Pseudonocardiales</taxon>
        <taxon>Pseudonocardiaceae</taxon>
        <taxon>Amycolatopsis</taxon>
    </lineage>
</organism>
<dbReference type="Pfam" id="PF00550">
    <property type="entry name" value="PP-binding"/>
    <property type="match status" value="3"/>
</dbReference>
<accession>A0A193CAN8</accession>
<dbReference type="GO" id="GO:0000036">
    <property type="term" value="F:acyl carrier activity"/>
    <property type="evidence" value="ECO:0007669"/>
    <property type="project" value="TreeGrafter"/>
</dbReference>
<feature type="domain" description="Carrier" evidence="9">
    <location>
        <begin position="10"/>
        <end position="86"/>
    </location>
</feature>
<dbReference type="SUPFAM" id="SSF47336">
    <property type="entry name" value="ACP-like"/>
    <property type="match status" value="3"/>
</dbReference>
<dbReference type="InterPro" id="IPR036736">
    <property type="entry name" value="ACP-like_sf"/>
</dbReference>
<dbReference type="EMBL" id="CP016174">
    <property type="protein sequence ID" value="ANN21686.1"/>
    <property type="molecule type" value="Genomic_DNA"/>
</dbReference>
<dbReference type="Gene3D" id="3.30.559.30">
    <property type="entry name" value="Nonribosomal peptide synthetase, condensation domain"/>
    <property type="match status" value="2"/>
</dbReference>
<feature type="domain" description="Carrier" evidence="9">
    <location>
        <begin position="1018"/>
        <end position="1093"/>
    </location>
</feature>
<dbReference type="FunFam" id="3.30.559.10:FF:000023">
    <property type="entry name" value="Non-ribosomal peptide synthetase"/>
    <property type="match status" value="2"/>
</dbReference>
<dbReference type="FunFam" id="3.40.50.12780:FF:000012">
    <property type="entry name" value="Non-ribosomal peptide synthetase"/>
    <property type="match status" value="1"/>
</dbReference>
<dbReference type="NCBIfam" id="TIGR01733">
    <property type="entry name" value="AA-adenyl-dom"/>
    <property type="match status" value="2"/>
</dbReference>
<dbReference type="GO" id="GO:0043041">
    <property type="term" value="P:amino acid activation for nonribosomal peptide biosynthetic process"/>
    <property type="evidence" value="ECO:0007669"/>
    <property type="project" value="TreeGrafter"/>
</dbReference>
<evidence type="ECO:0000256" key="2">
    <source>
        <dbReference type="ARBA" id="ARBA00005102"/>
    </source>
</evidence>
<feature type="domain" description="Carrier" evidence="9">
    <location>
        <begin position="2020"/>
        <end position="2095"/>
    </location>
</feature>
<dbReference type="CDD" id="cd19535">
    <property type="entry name" value="Cyc_NRPS"/>
    <property type="match status" value="2"/>
</dbReference>
<dbReference type="InterPro" id="IPR000873">
    <property type="entry name" value="AMP-dep_synth/lig_dom"/>
</dbReference>
<evidence type="ECO:0000256" key="7">
    <source>
        <dbReference type="ARBA" id="ARBA00022598"/>
    </source>
</evidence>
<dbReference type="InterPro" id="IPR020806">
    <property type="entry name" value="PKS_PP-bd"/>
</dbReference>
<dbReference type="InterPro" id="IPR025110">
    <property type="entry name" value="AMP-bd_C"/>
</dbReference>
<dbReference type="PROSITE" id="PS50075">
    <property type="entry name" value="CARRIER"/>
    <property type="match status" value="3"/>
</dbReference>
<proteinExistence type="inferred from homology"/>
<evidence type="ECO:0000256" key="5">
    <source>
        <dbReference type="ARBA" id="ARBA00022450"/>
    </source>
</evidence>
<dbReference type="Pfam" id="PF00668">
    <property type="entry name" value="Condensation"/>
    <property type="match status" value="2"/>
</dbReference>
<dbReference type="InterPro" id="IPR006162">
    <property type="entry name" value="Ppantetheine_attach_site"/>
</dbReference>
<dbReference type="PANTHER" id="PTHR45527:SF10">
    <property type="entry name" value="PYOCHELIN SYNTHASE PCHF"/>
    <property type="match status" value="1"/>
</dbReference>
<dbReference type="Gene3D" id="1.10.1200.10">
    <property type="entry name" value="ACP-like"/>
    <property type="match status" value="3"/>
</dbReference>
<dbReference type="CDD" id="cd12114">
    <property type="entry name" value="A_NRPS_TlmIV_like"/>
    <property type="match status" value="1"/>
</dbReference>
<comment type="cofactor">
    <cofactor evidence="1">
        <name>pantetheine 4'-phosphate</name>
        <dbReference type="ChEBI" id="CHEBI:47942"/>
    </cofactor>
</comment>
<dbReference type="InterPro" id="IPR045851">
    <property type="entry name" value="AMP-bd_C_sf"/>
</dbReference>
<dbReference type="PROSITE" id="PS00012">
    <property type="entry name" value="PHOSPHOPANTETHEINE"/>
    <property type="match status" value="2"/>
</dbReference>
<dbReference type="FunFam" id="3.30.559.30:FF:000006">
    <property type="entry name" value="Yersiniabactin polyketide/non-ribosomal peptide synthetase"/>
    <property type="match status" value="2"/>
</dbReference>
<evidence type="ECO:0000256" key="4">
    <source>
        <dbReference type="ARBA" id="ARBA00016743"/>
    </source>
</evidence>
<dbReference type="SUPFAM" id="SSF52777">
    <property type="entry name" value="CoA-dependent acyltransferases"/>
    <property type="match status" value="4"/>
</dbReference>
<comment type="pathway">
    <text evidence="2">Siderophore biosynthesis; mycobactin biosynthesis.</text>
</comment>
<dbReference type="InterPro" id="IPR001242">
    <property type="entry name" value="Condensation_dom"/>
</dbReference>
<dbReference type="Gene3D" id="3.40.50.12780">
    <property type="entry name" value="N-terminal domain of ligase-like"/>
    <property type="match status" value="2"/>
</dbReference>
<dbReference type="GO" id="GO:0031177">
    <property type="term" value="F:phosphopantetheine binding"/>
    <property type="evidence" value="ECO:0007669"/>
    <property type="project" value="InterPro"/>
</dbReference>
<keyword evidence="11" id="KW-1185">Reference proteome</keyword>
<dbReference type="KEGG" id="aori:SD37_10190"/>
<dbReference type="InterPro" id="IPR023213">
    <property type="entry name" value="CAT-like_dom_sf"/>
</dbReference>
<name>A0A193CAN8_AMYOR</name>
<dbReference type="GO" id="GO:0005737">
    <property type="term" value="C:cytoplasm"/>
    <property type="evidence" value="ECO:0007669"/>
    <property type="project" value="TreeGrafter"/>
</dbReference>
<evidence type="ECO:0000256" key="3">
    <source>
        <dbReference type="ARBA" id="ARBA00007380"/>
    </source>
</evidence>
<dbReference type="InterPro" id="IPR057737">
    <property type="entry name" value="Condensation_MtbB-like"/>
</dbReference>
<evidence type="ECO:0000256" key="6">
    <source>
        <dbReference type="ARBA" id="ARBA00022553"/>
    </source>
</evidence>
<dbReference type="Pfam" id="PF13193">
    <property type="entry name" value="AMP-binding_C"/>
    <property type="match status" value="2"/>
</dbReference>
<reference evidence="10 11" key="1">
    <citation type="journal article" date="2015" name="Genome Announc.">
        <title>Draft Genome Sequence of Norvancomycin-Producing Strain Amycolatopsis orientalis CPCC200066.</title>
        <authorList>
            <person name="Lei X."/>
            <person name="Yuan F."/>
            <person name="Shi Y."/>
            <person name="Li X."/>
            <person name="Wang L."/>
            <person name="Hong B."/>
        </authorList>
    </citation>
    <scope>NUCLEOTIDE SEQUENCE [LARGE SCALE GENOMIC DNA]</scope>
    <source>
        <strain evidence="10 11">B-37</strain>
    </source>
</reference>
<sequence length="2106" mass="228499">MVTVNRSHLRPGRISPRDLPQLLAGLLDLSGETIGEHENLIELGLDSITMMRLAGAWRKAGASVTFADLVATPTLAAWSALLAVDTGQTTRAEAEIDETAPFALALMQHAYWVGRAPGQRVGGVDAHFYHEFDGAEVDPQRLENAVRAVFARHTMLRVAVLDDGTQRVLDETPWPGLRVHPWTDQSTLDARRTSLSHRRMDVASGEVFDVQLSLLPEGRTRVHVNLDMIAADALSLRVLLADLSRAYAGETLPPLSYSYPRYLAERGHDGKETARDHWAARLPTLPGAPRLPVAESDGEPTVVRRHRRLGPSMVRAVERSARRHGLTTAMALAAVFAETLTAWSAEPRFLLNLPLFDREPLHDEVDSLVGDFTSSVLLEWDGAAPGHFADRASLLQQRFHADVAHTAYSGVEVLRDLSRLHGEQILAPVVYTSALGLGELFAPEVTGAFGEPAWIISQGPQVWLDAQVTELDGGLLVNWDVREDVFPPGVPDAMFAAYCALLDRLIEDEAAWSEPVDLVPRAHLLVRAEVNDTTVVRRPRTLHDSFFAHAAACPDAPALFAEEGSTTYGELAARALRVAGHLIAKGAGRGHLVAVSLPQGPDQVAAVLGVLAAGAAYLPLGVDQPVARRERILETAGVSLVLDDLEPVEWIRPLSEPVCGNASALAYVIYTSGSTGEPKGVEITHAAAVNTVDALNHRFGMAADDRTLALSSVDFDLSVYDLFGPLSAGGAVVCVRDSGRRDASAWVGLLTWYRATVLNCAPALLDMVLTVADGPLPLRVVLLGGDKIPVDLPRRLAKYAPDCRFAGLGGTTETAIHSTVCEVDVVDPQWTCVPYGMPLDNVRCRVVDPLGRDRPDRVPGELWIGGAGVARGYRGDPLRTKEKFVEFAGTRWYRTGDRVRYTPEGCLEFLGRDDHQVKIRGHRVELGEVEAALIAHPSVTAAAVVLTTGGRLAAAVTGTADPSSLKDFLIDRLPMPMRPEVVAVLPSLPLTPNGKIDRALLSRTLDDHHDGERMSITAPVGEVERSVAAVWSEVLQGREVGREHDFFALGGDSLLATRLIGKLRTAGLSGVSLSDLFARPVLADFAAGLTLSSVDGACFALVADPAKRYEPFPPTEVQRAYWLGRDEGFTLGGVGCHFYREYDVDDLDLPRLEAAVNRLVRRHEMLRAVFDERGDQRVLPEVPWFRVELIDGGFDELRDTTSHTVFDPAEWPLFTVRAARSGRRTRLAIGMDNLVLDALSILIFYAELASLYENPDLELPAIGVSFRDYVLGVERAGTAEAEAYWSRLLPDLPPAPRLPLAKDPAEVTAPRFERRFARVEPARWRVIVDRAREHGLTPSAVLLTAFAEVLGRWSARTELTLNITLFDRKEVHPDIDRVLGDFTSLLLVAYRPGPDGGWLDRVRQVQEELWGALDHRDVSAVWVLRELARAGGDPDTTMPVVFTSALGVSADPPEDSTLFADNVWGVSQTPQVWLDHQVTEVDGGVHLNWDAVEELFPPGLLDDMFEAYVSLVDRLAVIPWQEPVPDLLPSRQREVRAAVNATAGPVPEGALHSEFFRLAAESPDRVAVVGALTYGELADRALRLAALLGTRGVKPGDTVAISLPKGPDQLVAVFGVLAAGCTYVPIGIDQPPARRDRVLALAGTCLVVTAELLTTRADPLPACLPPADLAYVIFTSGSTGEPKGVETTHRAALNTIADINERFAVGPEDRVLAVSALDFDLSVYDIFGPLSVGGAVVTIEEDDRRDAHRWRELVTAHGVTIWNTVPALLDMLLTATSEALPLRVVLVSGDWVGLDLPGRLAASAPDCRFIALGGATEAAIWSNWFEVGRIDPAWTSIPYGTPLRNQRFRVVDDLGRDCPDWVTGELWIGGDGVAEGYRGAPELTAARFVDDRRGERWYRTGDLGRSWPDGTLEFLGRADQQVKIRGHRVELGEIEAALESAPGVRRAAAAVTAERRLVAAVVTSAPGDRIRSHVATLLPAHMLPERVAEVASLPLTANGKVDRAAIATLARPGDHDDSPAPTGAVEMAIGQIWAGVLHLDHVGRDRNFFSLGGDSLRATRLIAELRTMLGVTPTFSALFAAPTVEGVARAVSAQVTLDAEMEERMV</sequence>
<evidence type="ECO:0000313" key="11">
    <source>
        <dbReference type="Proteomes" id="UP000093695"/>
    </source>
</evidence>
<dbReference type="Gene3D" id="3.30.559.10">
    <property type="entry name" value="Chloramphenicol acetyltransferase-like domain"/>
    <property type="match status" value="2"/>
</dbReference>
<dbReference type="Gene3D" id="3.30.300.30">
    <property type="match status" value="2"/>
</dbReference>
<dbReference type="InterPro" id="IPR010071">
    <property type="entry name" value="AA_adenyl_dom"/>
</dbReference>
<dbReference type="SMART" id="SM00823">
    <property type="entry name" value="PKS_PP"/>
    <property type="match status" value="2"/>
</dbReference>